<evidence type="ECO:0000256" key="1">
    <source>
        <dbReference type="SAM" id="SignalP"/>
    </source>
</evidence>
<evidence type="ECO:0000313" key="2">
    <source>
        <dbReference type="Proteomes" id="UP000887572"/>
    </source>
</evidence>
<reference evidence="3" key="1">
    <citation type="submission" date="2022-11" db="UniProtKB">
        <authorList>
            <consortium name="WormBaseParasite"/>
        </authorList>
    </citation>
    <scope>IDENTIFICATION</scope>
</reference>
<feature type="chain" id="PRO_5037248647" evidence="1">
    <location>
        <begin position="24"/>
        <end position="330"/>
    </location>
</feature>
<evidence type="ECO:0000313" key="3">
    <source>
        <dbReference type="WBParaSite" id="Gr19_v10_g10895.t1"/>
    </source>
</evidence>
<accession>A0A914GS56</accession>
<dbReference type="AlphaFoldDB" id="A0A914GS56"/>
<dbReference type="Proteomes" id="UP000887572">
    <property type="component" value="Unplaced"/>
</dbReference>
<name>A0A914GS56_GLORO</name>
<dbReference type="WBParaSite" id="Gr19_v10_g10895.t1">
    <property type="protein sequence ID" value="Gr19_v10_g10895.t1"/>
    <property type="gene ID" value="Gr19_v10_g10895"/>
</dbReference>
<feature type="signal peptide" evidence="1">
    <location>
        <begin position="1"/>
        <end position="23"/>
    </location>
</feature>
<sequence>MGFLQLILLLILPFLAQIREADAGCCCCCCPSCCCKPIIIKLPPPPVKLCPCCCGGGCGCCCCKPCCCCCCKPCCCCCCKPCCCCCPCCCGGGGGGRKRRNVVDLMARKFADALMPQHNQDSIMSGMNSGCGGGAQGVSLSPLHALCSQIPPAQRGPACQQITQHAAQQFPLSQNIFNRQQQSPMMPSPAGADFDCANCPAGACQACSAAGQAGQPFSSCEGSQHCNCAGDIGNGGGNPSSAFHPLGNDNAFAQSFDATPCGGGMGGAAVGRRKRRALFVRDVAALRKAPEGNEDEARTAKKREVKNQLVFRNNLEFVLRQSPPALSTNL</sequence>
<keyword evidence="2" id="KW-1185">Reference proteome</keyword>
<organism evidence="2 3">
    <name type="scientific">Globodera rostochiensis</name>
    <name type="common">Golden nematode worm</name>
    <name type="synonym">Heterodera rostochiensis</name>
    <dbReference type="NCBI Taxonomy" id="31243"/>
    <lineage>
        <taxon>Eukaryota</taxon>
        <taxon>Metazoa</taxon>
        <taxon>Ecdysozoa</taxon>
        <taxon>Nematoda</taxon>
        <taxon>Chromadorea</taxon>
        <taxon>Rhabditida</taxon>
        <taxon>Tylenchina</taxon>
        <taxon>Tylenchomorpha</taxon>
        <taxon>Tylenchoidea</taxon>
        <taxon>Heteroderidae</taxon>
        <taxon>Heteroderinae</taxon>
        <taxon>Globodera</taxon>
    </lineage>
</organism>
<protein>
    <submittedName>
        <fullName evidence="3">Uncharacterized protein</fullName>
    </submittedName>
</protein>
<proteinExistence type="predicted"/>
<keyword evidence="1" id="KW-0732">Signal</keyword>